<reference evidence="1 2" key="1">
    <citation type="submission" date="2018-03" db="EMBL/GenBank/DDBJ databases">
        <title>Draft Genome Sequences of the Obligatory Marine Myxobacteria Enhygromyxa salina SWB007.</title>
        <authorList>
            <person name="Poehlein A."/>
            <person name="Moghaddam J.A."/>
            <person name="Harms H."/>
            <person name="Alanjari M."/>
            <person name="Koenig G.M."/>
            <person name="Daniel R."/>
            <person name="Schaeberle T.F."/>
        </authorList>
    </citation>
    <scope>NUCLEOTIDE SEQUENCE [LARGE SCALE GENOMIC DNA]</scope>
    <source>
        <strain evidence="1 2">SWB007</strain>
    </source>
</reference>
<dbReference type="OrthoDB" id="9995847at2"/>
<sequence length="179" mass="20414">MSSRSIPIFYEDDRGPVKEFGLHELIVACVADEWRQDWWALRDRFDAIPLKGAAKLLRACEHDVPVMPDALCFAVFDADKLHRLLFPSGRPSSDELLAELRRRCSDPRLVMFLLDKNTETVVDAVADCLGEPRPAKRKLYRDRFLNRAARGLRQHRECVRAAVPTLDACVREIAALTRG</sequence>
<name>A0A2S9XQD2_9BACT</name>
<dbReference type="AlphaFoldDB" id="A0A2S9XQD2"/>
<evidence type="ECO:0000313" key="2">
    <source>
        <dbReference type="Proteomes" id="UP000238823"/>
    </source>
</evidence>
<comment type="caution">
    <text evidence="1">The sequence shown here is derived from an EMBL/GenBank/DDBJ whole genome shotgun (WGS) entry which is preliminary data.</text>
</comment>
<dbReference type="RefSeq" id="WP_106094156.1">
    <property type="nucleotide sequence ID" value="NZ_PVNL01000138.1"/>
</dbReference>
<dbReference type="EMBL" id="PVNL01000138">
    <property type="protein sequence ID" value="PRP95066.1"/>
    <property type="molecule type" value="Genomic_DNA"/>
</dbReference>
<dbReference type="Proteomes" id="UP000238823">
    <property type="component" value="Unassembled WGS sequence"/>
</dbReference>
<proteinExistence type="predicted"/>
<accession>A0A2S9XQD2</accession>
<gene>
    <name evidence="1" type="ORF">ENSA7_73750</name>
</gene>
<protein>
    <submittedName>
        <fullName evidence="1">Uncharacterized protein</fullName>
    </submittedName>
</protein>
<organism evidence="1 2">
    <name type="scientific">Enhygromyxa salina</name>
    <dbReference type="NCBI Taxonomy" id="215803"/>
    <lineage>
        <taxon>Bacteria</taxon>
        <taxon>Pseudomonadati</taxon>
        <taxon>Myxococcota</taxon>
        <taxon>Polyangia</taxon>
        <taxon>Nannocystales</taxon>
        <taxon>Nannocystaceae</taxon>
        <taxon>Enhygromyxa</taxon>
    </lineage>
</organism>
<evidence type="ECO:0000313" key="1">
    <source>
        <dbReference type="EMBL" id="PRP95066.1"/>
    </source>
</evidence>